<evidence type="ECO:0000256" key="1">
    <source>
        <dbReference type="SAM" id="Phobius"/>
    </source>
</evidence>
<feature type="transmembrane region" description="Helical" evidence="1">
    <location>
        <begin position="164"/>
        <end position="185"/>
    </location>
</feature>
<organism evidence="2 3">
    <name type="scientific">Nocardia mexicana</name>
    <dbReference type="NCBI Taxonomy" id="279262"/>
    <lineage>
        <taxon>Bacteria</taxon>
        <taxon>Bacillati</taxon>
        <taxon>Actinomycetota</taxon>
        <taxon>Actinomycetes</taxon>
        <taxon>Mycobacteriales</taxon>
        <taxon>Nocardiaceae</taxon>
        <taxon>Nocardia</taxon>
    </lineage>
</organism>
<dbReference type="AlphaFoldDB" id="A0A370HDZ6"/>
<keyword evidence="3" id="KW-1185">Reference proteome</keyword>
<evidence type="ECO:0000313" key="3">
    <source>
        <dbReference type="Proteomes" id="UP000255355"/>
    </source>
</evidence>
<dbReference type="Proteomes" id="UP000255355">
    <property type="component" value="Unassembled WGS sequence"/>
</dbReference>
<protein>
    <submittedName>
        <fullName evidence="2">Uncharacterized protein</fullName>
    </submittedName>
</protein>
<feature type="transmembrane region" description="Helical" evidence="1">
    <location>
        <begin position="36"/>
        <end position="57"/>
    </location>
</feature>
<accession>A0A370HDZ6</accession>
<keyword evidence="1" id="KW-1133">Transmembrane helix</keyword>
<proteinExistence type="predicted"/>
<evidence type="ECO:0000313" key="2">
    <source>
        <dbReference type="EMBL" id="RDI55232.1"/>
    </source>
</evidence>
<feature type="transmembrane region" description="Helical" evidence="1">
    <location>
        <begin position="197"/>
        <end position="223"/>
    </location>
</feature>
<reference evidence="2 3" key="1">
    <citation type="submission" date="2018-07" db="EMBL/GenBank/DDBJ databases">
        <title>Genomic Encyclopedia of Type Strains, Phase IV (KMG-IV): sequencing the most valuable type-strain genomes for metagenomic binning, comparative biology and taxonomic classification.</title>
        <authorList>
            <person name="Goeker M."/>
        </authorList>
    </citation>
    <scope>NUCLEOTIDE SEQUENCE [LARGE SCALE GENOMIC DNA]</scope>
    <source>
        <strain evidence="2 3">DSM 44952</strain>
    </source>
</reference>
<dbReference type="RefSeq" id="WP_147288792.1">
    <property type="nucleotide sequence ID" value="NZ_QQAZ01000001.1"/>
</dbReference>
<feature type="transmembrane region" description="Helical" evidence="1">
    <location>
        <begin position="101"/>
        <end position="123"/>
    </location>
</feature>
<sequence>MTTKYQAPGLGSLPTALHLPIGRRTRRPEARLSRRWFAAVTLGEFLGFLAPAAAGALTVDAAPAVTASALLAAGAIEGCVLGLFQGRVLRSVLKGFSPREWVMVTVVGAVAAWIVGALITVFGEQLSGWPPAAQVPVVVAGALVMVFSIGVAQWFVLQYWTNRAALWVWANAAGWVVGLGVFGLVTTPLWQPGQSTAVVAAVGALGGLAMAATMAAITGGFLVRILAPRHLVSPD</sequence>
<dbReference type="STRING" id="1210089.GCA_001613165_02080"/>
<gene>
    <name evidence="2" type="ORF">DFR68_10165</name>
</gene>
<dbReference type="OrthoDB" id="7188487at2"/>
<feature type="transmembrane region" description="Helical" evidence="1">
    <location>
        <begin position="69"/>
        <end position="89"/>
    </location>
</feature>
<comment type="caution">
    <text evidence="2">The sequence shown here is derived from an EMBL/GenBank/DDBJ whole genome shotgun (WGS) entry which is preliminary data.</text>
</comment>
<feature type="transmembrane region" description="Helical" evidence="1">
    <location>
        <begin position="135"/>
        <end position="157"/>
    </location>
</feature>
<dbReference type="EMBL" id="QQAZ01000001">
    <property type="protein sequence ID" value="RDI55232.1"/>
    <property type="molecule type" value="Genomic_DNA"/>
</dbReference>
<name>A0A370HDZ6_9NOCA</name>
<keyword evidence="1" id="KW-0472">Membrane</keyword>
<keyword evidence="1" id="KW-0812">Transmembrane</keyword>